<dbReference type="PANTHER" id="PTHR47970:SF15">
    <property type="entry name" value="125 KDA KINESIN-RELATED PROTEIN-LIKE"/>
    <property type="match status" value="1"/>
</dbReference>
<dbReference type="AlphaFoldDB" id="A0AAE1SPS0"/>
<feature type="compositionally biased region" description="Basic and acidic residues" evidence="5">
    <location>
        <begin position="27"/>
        <end position="40"/>
    </location>
</feature>
<evidence type="ECO:0000256" key="2">
    <source>
        <dbReference type="ARBA" id="ARBA00022490"/>
    </source>
</evidence>
<keyword evidence="7" id="KW-1185">Reference proteome</keyword>
<keyword evidence="3" id="KW-0505">Motor protein</keyword>
<dbReference type="GO" id="GO:0005876">
    <property type="term" value="C:spindle microtubule"/>
    <property type="evidence" value="ECO:0007669"/>
    <property type="project" value="TreeGrafter"/>
</dbReference>
<dbReference type="GO" id="GO:0051231">
    <property type="term" value="P:spindle elongation"/>
    <property type="evidence" value="ECO:0007669"/>
    <property type="project" value="TreeGrafter"/>
</dbReference>
<dbReference type="GO" id="GO:0072686">
    <property type="term" value="C:mitotic spindle"/>
    <property type="evidence" value="ECO:0007669"/>
    <property type="project" value="TreeGrafter"/>
</dbReference>
<evidence type="ECO:0000256" key="1">
    <source>
        <dbReference type="ARBA" id="ARBA00004245"/>
    </source>
</evidence>
<evidence type="ECO:0000256" key="3">
    <source>
        <dbReference type="ARBA" id="ARBA00023175"/>
    </source>
</evidence>
<evidence type="ECO:0000313" key="7">
    <source>
        <dbReference type="Proteomes" id="UP001291623"/>
    </source>
</evidence>
<evidence type="ECO:0008006" key="8">
    <source>
        <dbReference type="Google" id="ProtNLM"/>
    </source>
</evidence>
<evidence type="ECO:0000256" key="5">
    <source>
        <dbReference type="SAM" id="MobiDB-lite"/>
    </source>
</evidence>
<dbReference type="GO" id="GO:0008574">
    <property type="term" value="F:plus-end-directed microtubule motor activity"/>
    <property type="evidence" value="ECO:0007669"/>
    <property type="project" value="TreeGrafter"/>
</dbReference>
<dbReference type="EMBL" id="JAVYJV010000003">
    <property type="protein sequence ID" value="KAK4375148.1"/>
    <property type="molecule type" value="Genomic_DNA"/>
</dbReference>
<gene>
    <name evidence="6" type="ORF">RND71_005825</name>
</gene>
<dbReference type="GO" id="GO:0090307">
    <property type="term" value="P:mitotic spindle assembly"/>
    <property type="evidence" value="ECO:0007669"/>
    <property type="project" value="TreeGrafter"/>
</dbReference>
<evidence type="ECO:0000313" key="6">
    <source>
        <dbReference type="EMBL" id="KAK4375148.1"/>
    </source>
</evidence>
<dbReference type="PANTHER" id="PTHR47970">
    <property type="entry name" value="KINESIN-LIKE PROTEIN KIF11"/>
    <property type="match status" value="1"/>
</dbReference>
<accession>A0AAE1SPS0</accession>
<keyword evidence="4" id="KW-0206">Cytoskeleton</keyword>
<protein>
    <recommendedName>
        <fullName evidence="8">Kinesin motor domain-containing protein</fullName>
    </recommendedName>
</protein>
<feature type="region of interest" description="Disordered" evidence="5">
    <location>
        <begin position="1"/>
        <end position="40"/>
    </location>
</feature>
<dbReference type="Proteomes" id="UP001291623">
    <property type="component" value="Unassembled WGS sequence"/>
</dbReference>
<sequence>MEPSQSQQQRRGYVSRSPSQTPQSSEKAMRDLRLAEENMSGKHDKDKVVNVQVIVRCRPLSEDEIRLNTPAVISCNEGRREIFALQNIANKQIDKTFSLIRSQFLSFDFVKYTQYTCVYCVYLVSDLLP</sequence>
<organism evidence="6 7">
    <name type="scientific">Anisodus tanguticus</name>
    <dbReference type="NCBI Taxonomy" id="243964"/>
    <lineage>
        <taxon>Eukaryota</taxon>
        <taxon>Viridiplantae</taxon>
        <taxon>Streptophyta</taxon>
        <taxon>Embryophyta</taxon>
        <taxon>Tracheophyta</taxon>
        <taxon>Spermatophyta</taxon>
        <taxon>Magnoliopsida</taxon>
        <taxon>eudicotyledons</taxon>
        <taxon>Gunneridae</taxon>
        <taxon>Pentapetalae</taxon>
        <taxon>asterids</taxon>
        <taxon>lamiids</taxon>
        <taxon>Solanales</taxon>
        <taxon>Solanaceae</taxon>
        <taxon>Solanoideae</taxon>
        <taxon>Hyoscyameae</taxon>
        <taxon>Anisodus</taxon>
    </lineage>
</organism>
<comment type="caution">
    <text evidence="6">The sequence shown here is derived from an EMBL/GenBank/DDBJ whole genome shotgun (WGS) entry which is preliminary data.</text>
</comment>
<dbReference type="InterPro" id="IPR047149">
    <property type="entry name" value="KIF11-like"/>
</dbReference>
<name>A0AAE1SPS0_9SOLA</name>
<proteinExistence type="predicted"/>
<feature type="compositionally biased region" description="Polar residues" evidence="5">
    <location>
        <begin position="1"/>
        <end position="26"/>
    </location>
</feature>
<keyword evidence="2" id="KW-0963">Cytoplasm</keyword>
<comment type="subcellular location">
    <subcellularLocation>
        <location evidence="1">Cytoplasm</location>
        <location evidence="1">Cytoskeleton</location>
    </subcellularLocation>
</comment>
<reference evidence="6" key="1">
    <citation type="submission" date="2023-12" db="EMBL/GenBank/DDBJ databases">
        <title>Genome assembly of Anisodus tanguticus.</title>
        <authorList>
            <person name="Wang Y.-J."/>
        </authorList>
    </citation>
    <scope>NUCLEOTIDE SEQUENCE</scope>
    <source>
        <strain evidence="6">KB-2021</strain>
        <tissue evidence="6">Leaf</tissue>
    </source>
</reference>
<evidence type="ECO:0000256" key="4">
    <source>
        <dbReference type="ARBA" id="ARBA00023212"/>
    </source>
</evidence>